<dbReference type="Gene3D" id="3.30.450.40">
    <property type="match status" value="1"/>
</dbReference>
<dbReference type="Proteomes" id="UP000260351">
    <property type="component" value="Unassembled WGS sequence"/>
</dbReference>
<dbReference type="Pfam" id="PF01590">
    <property type="entry name" value="GAF"/>
    <property type="match status" value="1"/>
</dbReference>
<sequence>MTQWLAQIGIGVVAGLAIGLFVGRSIPGALPRASDRSERWQREERERHSRDAILSALAHAARILFGAEGNDQVMPKALQVLGEAVGADRVYVFENHRDPETGELLASQRYEWCRPGIRALIDEPGMQGMSYDRLIPNWRDRFLAREPVVGLVEEMPPLERELLEPQEVLSILIVPVFLDGEFWGLIGFDDCSSRRHWEQAEINALRIAAGTIGGAIRSMRADEELRHLVSTDSLTGLSSRRAFLERGRAMFEEASRGSNGLALMIMDLDQFKAVNDQYGHPAGDEALVAFARICRGVLRDDDLIGRTGGEEFGVLLPDTGSEQAGRLAEKLREAVDSTPVQTSAGDLTLSVSIGAAVSTPGMQALNELFKRADDALYAAKRGGRNRIEVADQPE</sequence>
<dbReference type="PROSITE" id="PS50046">
    <property type="entry name" value="PHYTOCHROME_2"/>
    <property type="match status" value="1"/>
</dbReference>
<dbReference type="InterPro" id="IPR043128">
    <property type="entry name" value="Rev_trsase/Diguanyl_cyclase"/>
</dbReference>
<comment type="catalytic activity">
    <reaction evidence="3">
        <text>2 GTP = 3',3'-c-di-GMP + 2 diphosphate</text>
        <dbReference type="Rhea" id="RHEA:24898"/>
        <dbReference type="ChEBI" id="CHEBI:33019"/>
        <dbReference type="ChEBI" id="CHEBI:37565"/>
        <dbReference type="ChEBI" id="CHEBI:58805"/>
        <dbReference type="EC" id="2.7.7.65"/>
    </reaction>
</comment>
<dbReference type="PROSITE" id="PS50887">
    <property type="entry name" value="GGDEF"/>
    <property type="match status" value="1"/>
</dbReference>
<dbReference type="PANTHER" id="PTHR45138:SF9">
    <property type="entry name" value="DIGUANYLATE CYCLASE DGCM-RELATED"/>
    <property type="match status" value="1"/>
</dbReference>
<proteinExistence type="predicted"/>
<name>A0A3E1KCN1_9GAMM</name>
<evidence type="ECO:0000256" key="3">
    <source>
        <dbReference type="ARBA" id="ARBA00034247"/>
    </source>
</evidence>
<evidence type="ECO:0000259" key="5">
    <source>
        <dbReference type="PROSITE" id="PS50046"/>
    </source>
</evidence>
<comment type="cofactor">
    <cofactor evidence="1">
        <name>Mg(2+)</name>
        <dbReference type="ChEBI" id="CHEBI:18420"/>
    </cofactor>
</comment>
<feature type="domain" description="Phytochrome chromophore attachment site" evidence="5">
    <location>
        <begin position="69"/>
        <end position="203"/>
    </location>
</feature>
<evidence type="ECO:0000313" key="8">
    <source>
        <dbReference type="Proteomes" id="UP000260351"/>
    </source>
</evidence>
<feature type="domain" description="GGDEF" evidence="6">
    <location>
        <begin position="259"/>
        <end position="392"/>
    </location>
</feature>
<dbReference type="CDD" id="cd01949">
    <property type="entry name" value="GGDEF"/>
    <property type="match status" value="1"/>
</dbReference>
<dbReference type="AlphaFoldDB" id="A0A3E1KCN1"/>
<dbReference type="PANTHER" id="PTHR45138">
    <property type="entry name" value="REGULATORY COMPONENTS OF SENSORY TRANSDUCTION SYSTEM"/>
    <property type="match status" value="1"/>
</dbReference>
<gene>
    <name evidence="7" type="ORF">DZC52_00995</name>
</gene>
<dbReference type="InterPro" id="IPR029016">
    <property type="entry name" value="GAF-like_dom_sf"/>
</dbReference>
<dbReference type="GO" id="GO:0052621">
    <property type="term" value="F:diguanylate cyclase activity"/>
    <property type="evidence" value="ECO:0007669"/>
    <property type="project" value="UniProtKB-EC"/>
</dbReference>
<dbReference type="EC" id="2.7.7.65" evidence="2"/>
<reference evidence="7 8" key="1">
    <citation type="submission" date="2018-08" db="EMBL/GenBank/DDBJ databases">
        <title>Wenzhouxiangella salilacus sp. nov., a novel bacterium isolated from a saline lake in Xinjiang Province, China.</title>
        <authorList>
            <person name="Han S."/>
        </authorList>
    </citation>
    <scope>NUCLEOTIDE SEQUENCE [LARGE SCALE GENOMIC DNA]</scope>
    <source>
        <strain evidence="7 8">XDB06</strain>
    </source>
</reference>
<protein>
    <recommendedName>
        <fullName evidence="2">diguanylate cyclase</fullName>
        <ecNumber evidence="2">2.7.7.65</ecNumber>
    </recommendedName>
</protein>
<dbReference type="SUPFAM" id="SSF55073">
    <property type="entry name" value="Nucleotide cyclase"/>
    <property type="match status" value="1"/>
</dbReference>
<organism evidence="7 8">
    <name type="scientific">Wenzhouxiangella sediminis</name>
    <dbReference type="NCBI Taxonomy" id="1792836"/>
    <lineage>
        <taxon>Bacteria</taxon>
        <taxon>Pseudomonadati</taxon>
        <taxon>Pseudomonadota</taxon>
        <taxon>Gammaproteobacteria</taxon>
        <taxon>Chromatiales</taxon>
        <taxon>Wenzhouxiangellaceae</taxon>
        <taxon>Wenzhouxiangella</taxon>
    </lineage>
</organism>
<feature type="transmembrane region" description="Helical" evidence="4">
    <location>
        <begin position="6"/>
        <end position="26"/>
    </location>
</feature>
<keyword evidence="4" id="KW-0812">Transmembrane</keyword>
<dbReference type="Pfam" id="PF00990">
    <property type="entry name" value="GGDEF"/>
    <property type="match status" value="1"/>
</dbReference>
<keyword evidence="4" id="KW-0472">Membrane</keyword>
<keyword evidence="4" id="KW-1133">Transmembrane helix</keyword>
<dbReference type="InterPro" id="IPR016132">
    <property type="entry name" value="Phyto_chromo_attachment"/>
</dbReference>
<evidence type="ECO:0000259" key="6">
    <source>
        <dbReference type="PROSITE" id="PS50887"/>
    </source>
</evidence>
<dbReference type="OrthoDB" id="9813903at2"/>
<dbReference type="SMART" id="SM00065">
    <property type="entry name" value="GAF"/>
    <property type="match status" value="1"/>
</dbReference>
<evidence type="ECO:0000256" key="2">
    <source>
        <dbReference type="ARBA" id="ARBA00012528"/>
    </source>
</evidence>
<dbReference type="EMBL" id="QUZK01000004">
    <property type="protein sequence ID" value="RFF32728.1"/>
    <property type="molecule type" value="Genomic_DNA"/>
</dbReference>
<dbReference type="InterPro" id="IPR000160">
    <property type="entry name" value="GGDEF_dom"/>
</dbReference>
<dbReference type="GO" id="GO:0043709">
    <property type="term" value="P:cell adhesion involved in single-species biofilm formation"/>
    <property type="evidence" value="ECO:0007669"/>
    <property type="project" value="TreeGrafter"/>
</dbReference>
<dbReference type="GO" id="GO:0005886">
    <property type="term" value="C:plasma membrane"/>
    <property type="evidence" value="ECO:0007669"/>
    <property type="project" value="TreeGrafter"/>
</dbReference>
<dbReference type="Gene3D" id="3.30.70.270">
    <property type="match status" value="1"/>
</dbReference>
<dbReference type="RefSeq" id="WP_116649257.1">
    <property type="nucleotide sequence ID" value="NZ_QUZK01000004.1"/>
</dbReference>
<evidence type="ECO:0000256" key="1">
    <source>
        <dbReference type="ARBA" id="ARBA00001946"/>
    </source>
</evidence>
<keyword evidence="8" id="KW-1185">Reference proteome</keyword>
<comment type="caution">
    <text evidence="7">The sequence shown here is derived from an EMBL/GenBank/DDBJ whole genome shotgun (WGS) entry which is preliminary data.</text>
</comment>
<dbReference type="NCBIfam" id="TIGR00254">
    <property type="entry name" value="GGDEF"/>
    <property type="match status" value="1"/>
</dbReference>
<evidence type="ECO:0000313" key="7">
    <source>
        <dbReference type="EMBL" id="RFF32728.1"/>
    </source>
</evidence>
<accession>A0A3E1KCN1</accession>
<dbReference type="GO" id="GO:1902201">
    <property type="term" value="P:negative regulation of bacterial-type flagellum-dependent cell motility"/>
    <property type="evidence" value="ECO:0007669"/>
    <property type="project" value="TreeGrafter"/>
</dbReference>
<dbReference type="SMART" id="SM00267">
    <property type="entry name" value="GGDEF"/>
    <property type="match status" value="1"/>
</dbReference>
<dbReference type="InterPro" id="IPR050469">
    <property type="entry name" value="Diguanylate_Cyclase"/>
</dbReference>
<evidence type="ECO:0000256" key="4">
    <source>
        <dbReference type="SAM" id="Phobius"/>
    </source>
</evidence>
<dbReference type="FunFam" id="3.30.70.270:FF:000001">
    <property type="entry name" value="Diguanylate cyclase domain protein"/>
    <property type="match status" value="1"/>
</dbReference>
<dbReference type="InterPro" id="IPR003018">
    <property type="entry name" value="GAF"/>
</dbReference>
<dbReference type="InterPro" id="IPR029787">
    <property type="entry name" value="Nucleotide_cyclase"/>
</dbReference>
<dbReference type="SUPFAM" id="SSF55781">
    <property type="entry name" value="GAF domain-like"/>
    <property type="match status" value="1"/>
</dbReference>